<dbReference type="AlphaFoldDB" id="A0A3P7Q319"/>
<dbReference type="SUPFAM" id="SSF53474">
    <property type="entry name" value="alpha/beta-Hydrolases"/>
    <property type="match status" value="1"/>
</dbReference>
<protein>
    <recommendedName>
        <fullName evidence="2">palmitoyl-protein hydrolase</fullName>
        <ecNumber evidence="2">3.1.2.22</ecNumber>
    </recommendedName>
</protein>
<dbReference type="Gene3D" id="3.40.50.1820">
    <property type="entry name" value="alpha/beta hydrolase"/>
    <property type="match status" value="1"/>
</dbReference>
<feature type="domain" description="Phospholipase/carboxylesterase/thioesterase" evidence="3">
    <location>
        <begin position="149"/>
        <end position="219"/>
    </location>
</feature>
<evidence type="ECO:0000256" key="2">
    <source>
        <dbReference type="ARBA" id="ARBA00012423"/>
    </source>
</evidence>
<name>A0A3P7Q319_DRAME</name>
<evidence type="ECO:0000256" key="1">
    <source>
        <dbReference type="ARBA" id="ARBA00006499"/>
    </source>
</evidence>
<dbReference type="Pfam" id="PF02230">
    <property type="entry name" value="Abhydrolase_2"/>
    <property type="match status" value="2"/>
</dbReference>
<dbReference type="EC" id="3.1.2.22" evidence="2"/>
<reference evidence="4 5" key="1">
    <citation type="submission" date="2018-11" db="EMBL/GenBank/DDBJ databases">
        <authorList>
            <consortium name="Pathogen Informatics"/>
        </authorList>
    </citation>
    <scope>NUCLEOTIDE SEQUENCE [LARGE SCALE GENOMIC DNA]</scope>
</reference>
<sequence length="225" mass="25061">MHGLGDTGHGWSTVCATDLRLSHVKYICPHAPSRPVTLNLGMQMPAWFDVFGLTPDAEEDEDGINESVKIVHSMIDEEIRNGIPAERIIIAGFSMGGALALYAGLTYDKPLAGIVGLSSFLVQRDKIPGIFFTVAFAHKNEIIQNTHDFQNHTANKNAHILMGHGDADFVVPRTFGEMTAQFIQTFDPNIHIKIYPGMAHSSCPEVSLLYILKKFIFYWLIHFCF</sequence>
<proteinExistence type="inferred from homology"/>
<gene>
    <name evidence="4" type="ORF">DME_LOCUS6481</name>
</gene>
<evidence type="ECO:0000259" key="3">
    <source>
        <dbReference type="Pfam" id="PF02230"/>
    </source>
</evidence>
<dbReference type="GO" id="GO:0008474">
    <property type="term" value="F:palmitoyl-(protein) hydrolase activity"/>
    <property type="evidence" value="ECO:0007669"/>
    <property type="project" value="UniProtKB-EC"/>
</dbReference>
<dbReference type="OrthoDB" id="2418081at2759"/>
<keyword evidence="5" id="KW-1185">Reference proteome</keyword>
<dbReference type="GO" id="GO:0005737">
    <property type="term" value="C:cytoplasm"/>
    <property type="evidence" value="ECO:0007669"/>
    <property type="project" value="TreeGrafter"/>
</dbReference>
<dbReference type="PANTHER" id="PTHR10655:SF68">
    <property type="entry name" value="PALMITOYL-PROTEIN HYDROLASE"/>
    <property type="match status" value="1"/>
</dbReference>
<dbReference type="PANTHER" id="PTHR10655">
    <property type="entry name" value="LYSOPHOSPHOLIPASE-RELATED"/>
    <property type="match status" value="1"/>
</dbReference>
<dbReference type="InterPro" id="IPR029058">
    <property type="entry name" value="AB_hydrolase_fold"/>
</dbReference>
<evidence type="ECO:0000313" key="4">
    <source>
        <dbReference type="EMBL" id="VDN56508.1"/>
    </source>
</evidence>
<dbReference type="STRING" id="318479.A0A3P7Q319"/>
<dbReference type="InterPro" id="IPR050565">
    <property type="entry name" value="LYPA1-2/EST-like"/>
</dbReference>
<dbReference type="GO" id="GO:0052689">
    <property type="term" value="F:carboxylic ester hydrolase activity"/>
    <property type="evidence" value="ECO:0007669"/>
    <property type="project" value="TreeGrafter"/>
</dbReference>
<accession>A0A3P7Q319</accession>
<feature type="domain" description="Phospholipase/carboxylesterase/thioesterase" evidence="3">
    <location>
        <begin position="1"/>
        <end position="135"/>
    </location>
</feature>
<dbReference type="Proteomes" id="UP000274756">
    <property type="component" value="Unassembled WGS sequence"/>
</dbReference>
<dbReference type="InterPro" id="IPR003140">
    <property type="entry name" value="PLipase/COase/thioEstase"/>
</dbReference>
<comment type="similarity">
    <text evidence="1">Belongs to the AB hydrolase superfamily. AB hydrolase 2 family.</text>
</comment>
<dbReference type="EMBL" id="UYYG01001156">
    <property type="protein sequence ID" value="VDN56508.1"/>
    <property type="molecule type" value="Genomic_DNA"/>
</dbReference>
<evidence type="ECO:0000313" key="5">
    <source>
        <dbReference type="Proteomes" id="UP000274756"/>
    </source>
</evidence>
<organism evidence="4 5">
    <name type="scientific">Dracunculus medinensis</name>
    <name type="common">Guinea worm</name>
    <dbReference type="NCBI Taxonomy" id="318479"/>
    <lineage>
        <taxon>Eukaryota</taxon>
        <taxon>Metazoa</taxon>
        <taxon>Ecdysozoa</taxon>
        <taxon>Nematoda</taxon>
        <taxon>Chromadorea</taxon>
        <taxon>Rhabditida</taxon>
        <taxon>Spirurina</taxon>
        <taxon>Dracunculoidea</taxon>
        <taxon>Dracunculidae</taxon>
        <taxon>Dracunculus</taxon>
    </lineage>
</organism>